<accession>A0A173LWG8</accession>
<dbReference type="Proteomes" id="UP000243847">
    <property type="component" value="Chromosome sequence1"/>
</dbReference>
<organism evidence="1 2">
    <name type="scientific">Aurantimicrobium minutum</name>
    <dbReference type="NCBI Taxonomy" id="708131"/>
    <lineage>
        <taxon>Bacteria</taxon>
        <taxon>Bacillati</taxon>
        <taxon>Actinomycetota</taxon>
        <taxon>Actinomycetes</taxon>
        <taxon>Micrococcales</taxon>
        <taxon>Microbacteriaceae</taxon>
        <taxon>Aurantimicrobium</taxon>
    </lineage>
</organism>
<gene>
    <name evidence="1" type="ORF">AUMI_16560</name>
</gene>
<dbReference type="AlphaFoldDB" id="A0A173LWG8"/>
<dbReference type="OrthoDB" id="5007400at2"/>
<evidence type="ECO:0000313" key="1">
    <source>
        <dbReference type="EMBL" id="BAU99198.1"/>
    </source>
</evidence>
<protein>
    <submittedName>
        <fullName evidence="1">Uncharacterized protein</fullName>
    </submittedName>
</protein>
<reference evidence="1 2" key="1">
    <citation type="journal article" date="2016" name="Genome Announc.">
        <title>Complete Genome Sequence of Aurantimicrobium minutum Type Strain KNCT, a Planktonic Ultramicrobacterium Isolated from River Water.</title>
        <authorList>
            <person name="Nakai R."/>
            <person name="Fujisawa T."/>
            <person name="Nakamura Y."/>
            <person name="Nishide H."/>
            <person name="Uchiyama I."/>
            <person name="Baba T."/>
            <person name="Toyoda A."/>
            <person name="Fujiyama A."/>
            <person name="Naganuma T."/>
            <person name="Niki H."/>
        </authorList>
    </citation>
    <scope>NUCLEOTIDE SEQUENCE [LARGE SCALE GENOMIC DNA]</scope>
    <source>
        <strain evidence="1 2">KNC</strain>
    </source>
</reference>
<proteinExistence type="predicted"/>
<dbReference type="EMBL" id="AP017457">
    <property type="protein sequence ID" value="BAU99198.1"/>
    <property type="molecule type" value="Genomic_DNA"/>
</dbReference>
<sequence length="77" mass="8862">MQLGTRWKAHTEPPQTLDKAVREAVAEVERELTALKQDTSTWFWTLTYLENRPVVQLDDGTTIRQSSTGQIFVENVE</sequence>
<evidence type="ECO:0000313" key="2">
    <source>
        <dbReference type="Proteomes" id="UP000243847"/>
    </source>
</evidence>
<dbReference type="KEGG" id="amin:AUMI_16560"/>
<name>A0A173LWG8_9MICO</name>